<dbReference type="EMBL" id="JBJJXI010000019">
    <property type="protein sequence ID" value="KAL3406359.1"/>
    <property type="molecule type" value="Genomic_DNA"/>
</dbReference>
<dbReference type="PROSITE" id="PS50102">
    <property type="entry name" value="RRM"/>
    <property type="match status" value="1"/>
</dbReference>
<dbReference type="SUPFAM" id="SSF54928">
    <property type="entry name" value="RNA-binding domain, RBD"/>
    <property type="match status" value="1"/>
</dbReference>
<dbReference type="EMBL" id="JBJJXI010000019">
    <property type="protein sequence ID" value="KAL3406361.1"/>
    <property type="molecule type" value="Genomic_DNA"/>
</dbReference>
<dbReference type="EMBL" id="JBJJXI010000019">
    <property type="protein sequence ID" value="KAL3406358.1"/>
    <property type="molecule type" value="Genomic_DNA"/>
</dbReference>
<comment type="caution">
    <text evidence="6">The sequence shown here is derived from an EMBL/GenBank/DDBJ whole genome shotgun (WGS) entry which is preliminary data.</text>
</comment>
<organism evidence="6 19">
    <name type="scientific">Trichogramma kaykai</name>
    <dbReference type="NCBI Taxonomy" id="54128"/>
    <lineage>
        <taxon>Eukaryota</taxon>
        <taxon>Metazoa</taxon>
        <taxon>Ecdysozoa</taxon>
        <taxon>Arthropoda</taxon>
        <taxon>Hexapoda</taxon>
        <taxon>Insecta</taxon>
        <taxon>Pterygota</taxon>
        <taxon>Neoptera</taxon>
        <taxon>Endopterygota</taxon>
        <taxon>Hymenoptera</taxon>
        <taxon>Apocrita</taxon>
        <taxon>Proctotrupomorpha</taxon>
        <taxon>Chalcidoidea</taxon>
        <taxon>Trichogrammatidae</taxon>
        <taxon>Trichogramma</taxon>
    </lineage>
</organism>
<keyword evidence="19" id="KW-1185">Reference proteome</keyword>
<dbReference type="EMBL" id="JBJJXI010000019">
    <property type="protein sequence ID" value="KAL3406354.1"/>
    <property type="molecule type" value="Genomic_DNA"/>
</dbReference>
<evidence type="ECO:0000313" key="15">
    <source>
        <dbReference type="EMBL" id="KAL3406361.1"/>
    </source>
</evidence>
<dbReference type="InterPro" id="IPR035979">
    <property type="entry name" value="RBD_domain_sf"/>
</dbReference>
<evidence type="ECO:0000313" key="13">
    <source>
        <dbReference type="EMBL" id="KAL3406359.1"/>
    </source>
</evidence>
<dbReference type="Proteomes" id="UP001627154">
    <property type="component" value="Unassembled WGS sequence"/>
</dbReference>
<dbReference type="EMBL" id="JBJJXI010000019">
    <property type="protein sequence ID" value="KAL3406353.1"/>
    <property type="molecule type" value="Genomic_DNA"/>
</dbReference>
<dbReference type="PANTHER" id="PTHR23236:SF12">
    <property type="entry name" value="EUKARYOTIC INITIATION FACTOR 4B-RELATED"/>
    <property type="match status" value="1"/>
</dbReference>
<evidence type="ECO:0000313" key="14">
    <source>
        <dbReference type="EMBL" id="KAL3406360.1"/>
    </source>
</evidence>
<dbReference type="InterPro" id="IPR012677">
    <property type="entry name" value="Nucleotide-bd_a/b_plait_sf"/>
</dbReference>
<evidence type="ECO:0000259" key="3">
    <source>
        <dbReference type="PROSITE" id="PS50102"/>
    </source>
</evidence>
<evidence type="ECO:0000313" key="17">
    <source>
        <dbReference type="EMBL" id="KAL3406363.1"/>
    </source>
</evidence>
<dbReference type="EMBL" id="JBJJXI010000019">
    <property type="protein sequence ID" value="KAL3406360.1"/>
    <property type="molecule type" value="Genomic_DNA"/>
</dbReference>
<evidence type="ECO:0000313" key="7">
    <source>
        <dbReference type="EMBL" id="KAL3406353.1"/>
    </source>
</evidence>
<evidence type="ECO:0000256" key="2">
    <source>
        <dbReference type="PROSITE-ProRule" id="PRU00176"/>
    </source>
</evidence>
<accession>A0ABD2XM52</accession>
<dbReference type="EMBL" id="JBJJXI010000019">
    <property type="protein sequence ID" value="KAL3406355.1"/>
    <property type="molecule type" value="Genomic_DNA"/>
</dbReference>
<feature type="domain" description="RRM" evidence="3">
    <location>
        <begin position="65"/>
        <end position="142"/>
    </location>
</feature>
<evidence type="ECO:0000313" key="4">
    <source>
        <dbReference type="EMBL" id="KAL3406350.1"/>
    </source>
</evidence>
<dbReference type="EMBL" id="JBJJXI010000019">
    <property type="protein sequence ID" value="KAL3406352.1"/>
    <property type="molecule type" value="Genomic_DNA"/>
</dbReference>
<dbReference type="EMBL" id="JBJJXI010000019">
    <property type="protein sequence ID" value="KAL3406351.1"/>
    <property type="molecule type" value="Genomic_DNA"/>
</dbReference>
<evidence type="ECO:0000313" key="11">
    <source>
        <dbReference type="EMBL" id="KAL3406357.1"/>
    </source>
</evidence>
<dbReference type="EMBL" id="JBJJXI010000019">
    <property type="protein sequence ID" value="KAL3406362.1"/>
    <property type="molecule type" value="Genomic_DNA"/>
</dbReference>
<dbReference type="EMBL" id="JBJJXI010000019">
    <property type="protein sequence ID" value="KAL3406364.1"/>
    <property type="molecule type" value="Genomic_DNA"/>
</dbReference>
<evidence type="ECO:0000313" key="16">
    <source>
        <dbReference type="EMBL" id="KAL3406362.1"/>
    </source>
</evidence>
<evidence type="ECO:0000313" key="8">
    <source>
        <dbReference type="EMBL" id="KAL3406354.1"/>
    </source>
</evidence>
<dbReference type="InterPro" id="IPR000504">
    <property type="entry name" value="RRM_dom"/>
</dbReference>
<evidence type="ECO:0000313" key="10">
    <source>
        <dbReference type="EMBL" id="KAL3406356.1"/>
    </source>
</evidence>
<keyword evidence="1 2" id="KW-0694">RNA-binding</keyword>
<gene>
    <name evidence="4" type="ORF">TKK_001690</name>
    <name evidence="5" type="ORF">TKK_001691</name>
    <name evidence="6" type="ORF">TKK_001692</name>
    <name evidence="7" type="ORF">TKK_001693</name>
    <name evidence="8" type="ORF">TKK_001694</name>
    <name evidence="9" type="ORF">TKK_001695</name>
    <name evidence="10" type="ORF">TKK_001696</name>
    <name evidence="11" type="ORF">TKK_001697</name>
    <name evidence="12" type="ORF">TKK_001698</name>
    <name evidence="13" type="ORF">TKK_001699</name>
    <name evidence="14" type="ORF">TKK_001700</name>
    <name evidence="15" type="ORF">TKK_001701</name>
    <name evidence="16" type="ORF">TKK_001702</name>
    <name evidence="17" type="ORF">TKK_001703</name>
    <name evidence="18" type="ORF">TKK_001704</name>
</gene>
<dbReference type="PANTHER" id="PTHR23236">
    <property type="entry name" value="EUKARYOTIC TRANSLATION INITIATION FACTOR 4B/4H"/>
    <property type="match status" value="1"/>
</dbReference>
<protein>
    <recommendedName>
        <fullName evidence="3">RRM domain-containing protein</fullName>
    </recommendedName>
</protein>
<dbReference type="AlphaFoldDB" id="A0ABD2XM52"/>
<evidence type="ECO:0000313" key="18">
    <source>
        <dbReference type="EMBL" id="KAL3406364.1"/>
    </source>
</evidence>
<reference evidence="6 19" key="1">
    <citation type="journal article" date="2024" name="bioRxiv">
        <title>A reference genome for Trichogramma kaykai: A tiny desert-dwelling parasitoid wasp with competing sex-ratio distorters.</title>
        <authorList>
            <person name="Culotta J."/>
            <person name="Lindsey A.R."/>
        </authorList>
    </citation>
    <scope>NUCLEOTIDE SEQUENCE [LARGE SCALE GENOMIC DNA]</scope>
    <source>
        <strain evidence="6 19">KSX58</strain>
    </source>
</reference>
<dbReference type="Gene3D" id="3.30.70.330">
    <property type="match status" value="1"/>
</dbReference>
<evidence type="ECO:0000256" key="1">
    <source>
        <dbReference type="ARBA" id="ARBA00022884"/>
    </source>
</evidence>
<evidence type="ECO:0000313" key="5">
    <source>
        <dbReference type="EMBL" id="KAL3406351.1"/>
    </source>
</evidence>
<proteinExistence type="predicted"/>
<dbReference type="EMBL" id="JBJJXI010000019">
    <property type="protein sequence ID" value="KAL3406356.1"/>
    <property type="molecule type" value="Genomic_DNA"/>
</dbReference>
<evidence type="ECO:0000313" key="6">
    <source>
        <dbReference type="EMBL" id="KAL3406352.1"/>
    </source>
</evidence>
<evidence type="ECO:0000313" key="19">
    <source>
        <dbReference type="Proteomes" id="UP001627154"/>
    </source>
</evidence>
<sequence length="181" mass="21108">MCFDSELQLHPENSLYEDMERELQINPESEAEMEKKKLQELIQESATKEYLERNLGAVKETSDERSIYVGNVDYSATVKDLEKHFSGCGPSKLIHIVRDRYNMRPKGYAYIEFAEQNSVNLALAKNKTLFLGRILTVMPKKTFGRRLGRYLPPYAKHFWPTGHRNKFLRPPSAYKWTRTAS</sequence>
<name>A0ABD2XM52_9HYME</name>
<dbReference type="EMBL" id="JBJJXI010000019">
    <property type="protein sequence ID" value="KAL3406363.1"/>
    <property type="molecule type" value="Genomic_DNA"/>
</dbReference>
<dbReference type="EMBL" id="JBJJXI010000019">
    <property type="protein sequence ID" value="KAL3406350.1"/>
    <property type="molecule type" value="Genomic_DNA"/>
</dbReference>
<dbReference type="EMBL" id="JBJJXI010000019">
    <property type="protein sequence ID" value="KAL3406357.1"/>
    <property type="molecule type" value="Genomic_DNA"/>
</dbReference>
<dbReference type="GO" id="GO:0003723">
    <property type="term" value="F:RNA binding"/>
    <property type="evidence" value="ECO:0007669"/>
    <property type="project" value="UniProtKB-UniRule"/>
</dbReference>
<dbReference type="SMART" id="SM00360">
    <property type="entry name" value="RRM"/>
    <property type="match status" value="1"/>
</dbReference>
<evidence type="ECO:0000313" key="12">
    <source>
        <dbReference type="EMBL" id="KAL3406358.1"/>
    </source>
</evidence>
<evidence type="ECO:0000313" key="9">
    <source>
        <dbReference type="EMBL" id="KAL3406355.1"/>
    </source>
</evidence>
<dbReference type="Pfam" id="PF00076">
    <property type="entry name" value="RRM_1"/>
    <property type="match status" value="1"/>
</dbReference>